<evidence type="ECO:0000256" key="1">
    <source>
        <dbReference type="ARBA" id="ARBA00004651"/>
    </source>
</evidence>
<evidence type="ECO:0000256" key="2">
    <source>
        <dbReference type="ARBA" id="ARBA00007520"/>
    </source>
</evidence>
<evidence type="ECO:0000256" key="3">
    <source>
        <dbReference type="ARBA" id="ARBA00022448"/>
    </source>
</evidence>
<dbReference type="PRINTS" id="PR01036">
    <property type="entry name" value="TCRTETB"/>
</dbReference>
<feature type="transmembrane region" description="Helical" evidence="10">
    <location>
        <begin position="83"/>
        <end position="109"/>
    </location>
</feature>
<keyword evidence="6 10" id="KW-1133">Transmembrane helix</keyword>
<dbReference type="FunFam" id="1.20.1250.20:FF:000196">
    <property type="entry name" value="MFS toxin efflux pump (AflT)"/>
    <property type="match status" value="1"/>
</dbReference>
<evidence type="ECO:0000256" key="8">
    <source>
        <dbReference type="ARBA" id="ARBA00023180"/>
    </source>
</evidence>
<feature type="transmembrane region" description="Helical" evidence="10">
    <location>
        <begin position="281"/>
        <end position="300"/>
    </location>
</feature>
<feature type="compositionally biased region" description="Polar residues" evidence="9">
    <location>
        <begin position="15"/>
        <end position="31"/>
    </location>
</feature>
<sequence>MSPYLGDDKKDLDDTSTVVPTPLYRSTTTSLHSREEKEGLHEPKETERSNATSTHSMEKPEQQEDGGPLEPIESSMYPGPRKLIPILAGICMAMFLVALDMTIVATAIPKITDEFGSLDDVGWYGSAFFLTIAAFQSSWGKAYKYFNMKWTFMLSVFIFEVGSLICGVAPNSKALIIGRAIAGAGGAGVASGVYTILAFSVPPAKVPAYTGVLGATYAIASVVGPLIGGAFTDNVSWRWCFYINLPIGGLAGAILLFLFVPPKGAKPQPAPVREKLLQLDLGGALIFMSSIVCLILALQWGGTTKPWSHPDVIGTLVGFVVILAVFIANESWMGERALLVPRLMKNKTFALMSAYVMFNCAAFFILIYYLPIYFQSIDDVSAAGSGVRNLPFIIAIALCTVLSGVVISINGHYVSWMVGGSVLSTIGAGLIFTLDIGTGSGKWIGYQILAGVGSGVSFQIPIIVAQGCADPSDVSSISAIILFFQTISGAIFISVAQVLFTNKLLSEVASKVPGVNPAMVVVTGASELRNHWSGQQLAGILRAYMSGLKDSYSLAIALGGVAVCVAVAAAVFDNRNLKVKEKIQEDAEAMQEGKV</sequence>
<organism evidence="12 13">
    <name type="scientific">Extremus antarcticus</name>
    <dbReference type="NCBI Taxonomy" id="702011"/>
    <lineage>
        <taxon>Eukaryota</taxon>
        <taxon>Fungi</taxon>
        <taxon>Dikarya</taxon>
        <taxon>Ascomycota</taxon>
        <taxon>Pezizomycotina</taxon>
        <taxon>Dothideomycetes</taxon>
        <taxon>Dothideomycetidae</taxon>
        <taxon>Mycosphaerellales</taxon>
        <taxon>Extremaceae</taxon>
        <taxon>Extremus</taxon>
    </lineage>
</organism>
<dbReference type="Gene3D" id="1.20.1250.20">
    <property type="entry name" value="MFS general substrate transporter like domains"/>
    <property type="match status" value="1"/>
</dbReference>
<accession>A0AAJ0GGW4</accession>
<feature type="transmembrane region" description="Helical" evidence="10">
    <location>
        <begin position="239"/>
        <end position="260"/>
    </location>
</feature>
<dbReference type="Proteomes" id="UP001271007">
    <property type="component" value="Unassembled WGS sequence"/>
</dbReference>
<evidence type="ECO:0000256" key="9">
    <source>
        <dbReference type="SAM" id="MobiDB-lite"/>
    </source>
</evidence>
<feature type="region of interest" description="Disordered" evidence="9">
    <location>
        <begin position="1"/>
        <end position="74"/>
    </location>
</feature>
<dbReference type="PANTHER" id="PTHR23501:SF177">
    <property type="entry name" value="MAJOR FACILITATOR SUPERFAMILY (MFS) PROFILE DOMAIN-CONTAINING PROTEIN-RELATED"/>
    <property type="match status" value="1"/>
</dbReference>
<dbReference type="GO" id="GO:0022857">
    <property type="term" value="F:transmembrane transporter activity"/>
    <property type="evidence" value="ECO:0007669"/>
    <property type="project" value="InterPro"/>
</dbReference>
<feature type="domain" description="Major facilitator superfamily (MFS) profile" evidence="11">
    <location>
        <begin position="86"/>
        <end position="577"/>
    </location>
</feature>
<evidence type="ECO:0000313" key="12">
    <source>
        <dbReference type="EMBL" id="KAK3057342.1"/>
    </source>
</evidence>
<dbReference type="InterPro" id="IPR020846">
    <property type="entry name" value="MFS_dom"/>
</dbReference>
<evidence type="ECO:0000256" key="7">
    <source>
        <dbReference type="ARBA" id="ARBA00023136"/>
    </source>
</evidence>
<comment type="caution">
    <text evidence="12">The sequence shown here is derived from an EMBL/GenBank/DDBJ whole genome shotgun (WGS) entry which is preliminary data.</text>
</comment>
<evidence type="ECO:0000259" key="11">
    <source>
        <dbReference type="PROSITE" id="PS50850"/>
    </source>
</evidence>
<keyword evidence="4" id="KW-1003">Cell membrane</keyword>
<dbReference type="AlphaFoldDB" id="A0AAJ0GGW4"/>
<keyword evidence="8" id="KW-0325">Glycoprotein</keyword>
<protein>
    <recommendedName>
        <fullName evidence="11">Major facilitator superfamily (MFS) profile domain-containing protein</fullName>
    </recommendedName>
</protein>
<dbReference type="Pfam" id="PF07690">
    <property type="entry name" value="MFS_1"/>
    <property type="match status" value="1"/>
</dbReference>
<feature type="compositionally biased region" description="Basic and acidic residues" evidence="9">
    <location>
        <begin position="1"/>
        <end position="13"/>
    </location>
</feature>
<evidence type="ECO:0000256" key="4">
    <source>
        <dbReference type="ARBA" id="ARBA00022475"/>
    </source>
</evidence>
<name>A0AAJ0GGW4_9PEZI</name>
<dbReference type="InterPro" id="IPR011701">
    <property type="entry name" value="MFS"/>
</dbReference>
<dbReference type="EMBL" id="JAWDJX010000003">
    <property type="protein sequence ID" value="KAK3057342.1"/>
    <property type="molecule type" value="Genomic_DNA"/>
</dbReference>
<dbReference type="FunFam" id="1.20.1250.20:FF:000489">
    <property type="entry name" value="MFS general substrate transporter"/>
    <property type="match status" value="1"/>
</dbReference>
<evidence type="ECO:0000256" key="5">
    <source>
        <dbReference type="ARBA" id="ARBA00022692"/>
    </source>
</evidence>
<feature type="transmembrane region" description="Helical" evidence="10">
    <location>
        <begin position="349"/>
        <end position="370"/>
    </location>
</feature>
<feature type="transmembrane region" description="Helical" evidence="10">
    <location>
        <begin position="416"/>
        <end position="437"/>
    </location>
</feature>
<feature type="transmembrane region" description="Helical" evidence="10">
    <location>
        <begin position="176"/>
        <end position="199"/>
    </location>
</feature>
<dbReference type="SUPFAM" id="SSF103473">
    <property type="entry name" value="MFS general substrate transporter"/>
    <property type="match status" value="1"/>
</dbReference>
<keyword evidence="7 10" id="KW-0472">Membrane</keyword>
<comment type="subcellular location">
    <subcellularLocation>
        <location evidence="1">Cell membrane</location>
        <topology evidence="1">Multi-pass membrane protein</topology>
    </subcellularLocation>
</comment>
<dbReference type="PANTHER" id="PTHR23501">
    <property type="entry name" value="MAJOR FACILITATOR SUPERFAMILY"/>
    <property type="match status" value="1"/>
</dbReference>
<feature type="compositionally biased region" description="Basic and acidic residues" evidence="9">
    <location>
        <begin position="32"/>
        <end position="48"/>
    </location>
</feature>
<gene>
    <name evidence="12" type="ORF">LTR09_001525</name>
</gene>
<dbReference type="GO" id="GO:0005886">
    <property type="term" value="C:plasma membrane"/>
    <property type="evidence" value="ECO:0007669"/>
    <property type="project" value="UniProtKB-SubCell"/>
</dbReference>
<feature type="transmembrane region" description="Helical" evidence="10">
    <location>
        <begin position="121"/>
        <end position="139"/>
    </location>
</feature>
<evidence type="ECO:0000256" key="10">
    <source>
        <dbReference type="SAM" id="Phobius"/>
    </source>
</evidence>
<feature type="transmembrane region" description="Helical" evidence="10">
    <location>
        <begin position="206"/>
        <end position="227"/>
    </location>
</feature>
<evidence type="ECO:0000256" key="6">
    <source>
        <dbReference type="ARBA" id="ARBA00022989"/>
    </source>
</evidence>
<dbReference type="InterPro" id="IPR036259">
    <property type="entry name" value="MFS_trans_sf"/>
</dbReference>
<dbReference type="CDD" id="cd17502">
    <property type="entry name" value="MFS_Azr1_MDR_like"/>
    <property type="match status" value="1"/>
</dbReference>
<feature type="transmembrane region" description="Helical" evidence="10">
    <location>
        <begin position="552"/>
        <end position="572"/>
    </location>
</feature>
<evidence type="ECO:0000313" key="13">
    <source>
        <dbReference type="Proteomes" id="UP001271007"/>
    </source>
</evidence>
<keyword evidence="5 10" id="KW-0812">Transmembrane</keyword>
<keyword evidence="13" id="KW-1185">Reference proteome</keyword>
<feature type="transmembrane region" description="Helical" evidence="10">
    <location>
        <begin position="312"/>
        <end position="328"/>
    </location>
</feature>
<reference evidence="12" key="1">
    <citation type="submission" date="2023-04" db="EMBL/GenBank/DDBJ databases">
        <title>Black Yeasts Isolated from many extreme environments.</title>
        <authorList>
            <person name="Coleine C."/>
            <person name="Stajich J.E."/>
            <person name="Selbmann L."/>
        </authorList>
    </citation>
    <scope>NUCLEOTIDE SEQUENCE</scope>
    <source>
        <strain evidence="12">CCFEE 5312</strain>
    </source>
</reference>
<feature type="transmembrane region" description="Helical" evidence="10">
    <location>
        <begin position="477"/>
        <end position="500"/>
    </location>
</feature>
<comment type="similarity">
    <text evidence="2">Belongs to the major facilitator superfamily. TCR/Tet family.</text>
</comment>
<proteinExistence type="inferred from homology"/>
<feature type="transmembrane region" description="Helical" evidence="10">
    <location>
        <begin position="390"/>
        <end position="409"/>
    </location>
</feature>
<keyword evidence="3" id="KW-0813">Transport</keyword>
<dbReference type="FunFam" id="1.20.1720.10:FF:000012">
    <property type="entry name" value="MFS toxin efflux pump (AflT)"/>
    <property type="match status" value="1"/>
</dbReference>
<feature type="transmembrane region" description="Helical" evidence="10">
    <location>
        <begin position="443"/>
        <end position="465"/>
    </location>
</feature>
<feature type="transmembrane region" description="Helical" evidence="10">
    <location>
        <begin position="151"/>
        <end position="170"/>
    </location>
</feature>
<dbReference type="PROSITE" id="PS50850">
    <property type="entry name" value="MFS"/>
    <property type="match status" value="1"/>
</dbReference>